<evidence type="ECO:0000256" key="1">
    <source>
        <dbReference type="SAM" id="SignalP"/>
    </source>
</evidence>
<proteinExistence type="predicted"/>
<dbReference type="GeneID" id="63763002"/>
<protein>
    <submittedName>
        <fullName evidence="2">Uncharacterized protein</fullName>
    </submittedName>
</protein>
<dbReference type="RefSeq" id="XP_040702343.1">
    <property type="nucleotide sequence ID" value="XM_040846929.1"/>
</dbReference>
<dbReference type="AlphaFoldDB" id="A0A1L9TGH7"/>
<dbReference type="Proteomes" id="UP000184356">
    <property type="component" value="Unassembled WGS sequence"/>
</dbReference>
<dbReference type="VEuPathDB" id="FungiDB:ASPSYDRAFT_44903"/>
<gene>
    <name evidence="2" type="ORF">ASPSYDRAFT_44903</name>
</gene>
<evidence type="ECO:0000313" key="3">
    <source>
        <dbReference type="Proteomes" id="UP000184356"/>
    </source>
</evidence>
<name>A0A1L9TGH7_9EURO</name>
<organism evidence="2 3">
    <name type="scientific">Aspergillus sydowii CBS 593.65</name>
    <dbReference type="NCBI Taxonomy" id="1036612"/>
    <lineage>
        <taxon>Eukaryota</taxon>
        <taxon>Fungi</taxon>
        <taxon>Dikarya</taxon>
        <taxon>Ascomycota</taxon>
        <taxon>Pezizomycotina</taxon>
        <taxon>Eurotiomycetes</taxon>
        <taxon>Eurotiomycetidae</taxon>
        <taxon>Eurotiales</taxon>
        <taxon>Aspergillaceae</taxon>
        <taxon>Aspergillus</taxon>
        <taxon>Aspergillus subgen. Nidulantes</taxon>
    </lineage>
</organism>
<dbReference type="EMBL" id="KV878586">
    <property type="protein sequence ID" value="OJJ58537.1"/>
    <property type="molecule type" value="Genomic_DNA"/>
</dbReference>
<keyword evidence="1" id="KW-0732">Signal</keyword>
<feature type="signal peptide" evidence="1">
    <location>
        <begin position="1"/>
        <end position="17"/>
    </location>
</feature>
<keyword evidence="3" id="KW-1185">Reference proteome</keyword>
<reference evidence="3" key="1">
    <citation type="journal article" date="2017" name="Genome Biol.">
        <title>Comparative genomics reveals high biological diversity and specific adaptations in the industrially and medically important fungal genus Aspergillus.</title>
        <authorList>
            <person name="de Vries R.P."/>
            <person name="Riley R."/>
            <person name="Wiebenga A."/>
            <person name="Aguilar-Osorio G."/>
            <person name="Amillis S."/>
            <person name="Uchima C.A."/>
            <person name="Anderluh G."/>
            <person name="Asadollahi M."/>
            <person name="Askin M."/>
            <person name="Barry K."/>
            <person name="Battaglia E."/>
            <person name="Bayram O."/>
            <person name="Benocci T."/>
            <person name="Braus-Stromeyer S.A."/>
            <person name="Caldana C."/>
            <person name="Canovas D."/>
            <person name="Cerqueira G.C."/>
            <person name="Chen F."/>
            <person name="Chen W."/>
            <person name="Choi C."/>
            <person name="Clum A."/>
            <person name="Dos Santos R.A."/>
            <person name="Damasio A.R."/>
            <person name="Diallinas G."/>
            <person name="Emri T."/>
            <person name="Fekete E."/>
            <person name="Flipphi M."/>
            <person name="Freyberg S."/>
            <person name="Gallo A."/>
            <person name="Gournas C."/>
            <person name="Habgood R."/>
            <person name="Hainaut M."/>
            <person name="Harispe M.L."/>
            <person name="Henrissat B."/>
            <person name="Hilden K.S."/>
            <person name="Hope R."/>
            <person name="Hossain A."/>
            <person name="Karabika E."/>
            <person name="Karaffa L."/>
            <person name="Karanyi Z."/>
            <person name="Krasevec N."/>
            <person name="Kuo A."/>
            <person name="Kusch H."/>
            <person name="LaButti K."/>
            <person name="Lagendijk E.L."/>
            <person name="Lapidus A."/>
            <person name="Levasseur A."/>
            <person name="Lindquist E."/>
            <person name="Lipzen A."/>
            <person name="Logrieco A.F."/>
            <person name="MacCabe A."/>
            <person name="Maekelae M.R."/>
            <person name="Malavazi I."/>
            <person name="Melin P."/>
            <person name="Meyer V."/>
            <person name="Mielnichuk N."/>
            <person name="Miskei M."/>
            <person name="Molnar A.P."/>
            <person name="Mule G."/>
            <person name="Ngan C.Y."/>
            <person name="Orejas M."/>
            <person name="Orosz E."/>
            <person name="Ouedraogo J.P."/>
            <person name="Overkamp K.M."/>
            <person name="Park H.-S."/>
            <person name="Perrone G."/>
            <person name="Piumi F."/>
            <person name="Punt P.J."/>
            <person name="Ram A.F."/>
            <person name="Ramon A."/>
            <person name="Rauscher S."/>
            <person name="Record E."/>
            <person name="Riano-Pachon D.M."/>
            <person name="Robert V."/>
            <person name="Roehrig J."/>
            <person name="Ruller R."/>
            <person name="Salamov A."/>
            <person name="Salih N.S."/>
            <person name="Samson R.A."/>
            <person name="Sandor E."/>
            <person name="Sanguinetti M."/>
            <person name="Schuetze T."/>
            <person name="Sepcic K."/>
            <person name="Shelest E."/>
            <person name="Sherlock G."/>
            <person name="Sophianopoulou V."/>
            <person name="Squina F.M."/>
            <person name="Sun H."/>
            <person name="Susca A."/>
            <person name="Todd R.B."/>
            <person name="Tsang A."/>
            <person name="Unkles S.E."/>
            <person name="van de Wiele N."/>
            <person name="van Rossen-Uffink D."/>
            <person name="Oliveira J.V."/>
            <person name="Vesth T.C."/>
            <person name="Visser J."/>
            <person name="Yu J.-H."/>
            <person name="Zhou M."/>
            <person name="Andersen M.R."/>
            <person name="Archer D.B."/>
            <person name="Baker S.E."/>
            <person name="Benoit I."/>
            <person name="Brakhage A.A."/>
            <person name="Braus G.H."/>
            <person name="Fischer R."/>
            <person name="Frisvad J.C."/>
            <person name="Goldman G.H."/>
            <person name="Houbraken J."/>
            <person name="Oakley B."/>
            <person name="Pocsi I."/>
            <person name="Scazzocchio C."/>
            <person name="Seiboth B."/>
            <person name="vanKuyk P.A."/>
            <person name="Wortman J."/>
            <person name="Dyer P.S."/>
            <person name="Grigoriev I.V."/>
        </authorList>
    </citation>
    <scope>NUCLEOTIDE SEQUENCE [LARGE SCALE GENOMIC DNA]</scope>
    <source>
        <strain evidence="3">CBS 593.65</strain>
    </source>
</reference>
<accession>A0A1L9TGH7</accession>
<evidence type="ECO:0000313" key="2">
    <source>
        <dbReference type="EMBL" id="OJJ58537.1"/>
    </source>
</evidence>
<feature type="chain" id="PRO_5012702248" evidence="1">
    <location>
        <begin position="18"/>
        <end position="82"/>
    </location>
</feature>
<sequence>MCGLAGFTCFLISSSQSASSTWSPPNHQVEWIPNTYQDGDPSVVLWISRIPATERVQVTSLPAGAPWVLSKTMRPFGLWAHE</sequence>